<dbReference type="EMBL" id="ON649700">
    <property type="protein sequence ID" value="UVF62382.1"/>
    <property type="molecule type" value="Genomic_DNA"/>
</dbReference>
<proteinExistence type="predicted"/>
<dbReference type="Proteomes" id="UP001157003">
    <property type="component" value="Segment"/>
</dbReference>
<evidence type="ECO:0000313" key="1">
    <source>
        <dbReference type="EMBL" id="UVF62382.1"/>
    </source>
</evidence>
<accession>A0A976YF74</accession>
<organism evidence="1 2">
    <name type="scientific">Nitrososphaeria virus YSH_174770</name>
    <dbReference type="NCBI Taxonomy" id="3071322"/>
    <lineage>
        <taxon>Viruses</taxon>
        <taxon>Duplodnaviria</taxon>
        <taxon>Heunggongvirae</taxon>
        <taxon>Uroviricota</taxon>
        <taxon>Caudoviricetes</taxon>
        <taxon>Juravirales</taxon>
        <taxon>Yangangviridae</taxon>
        <taxon>Senitvirus</taxon>
        <taxon>Senitvirus yangshanense</taxon>
    </lineage>
</organism>
<reference evidence="1 2" key="1">
    <citation type="submission" date="2022-05" db="EMBL/GenBank/DDBJ databases">
        <title>Diverse viruses of marine archaea discovered using metagenomics.</title>
        <authorList>
            <person name="Zhou Y."/>
        </authorList>
    </citation>
    <scope>NUCLEOTIDE SEQUENCE [LARGE SCALE GENOMIC DNA]</scope>
    <source>
        <strain evidence="1">YSH_174770</strain>
    </source>
</reference>
<sequence>MKETFTEFGNQDVVCPNCNHIVFRMSKGCKVPEPAPNEKCRFCQFNFNPVSEVEQ</sequence>
<name>A0A976YF74_9CAUD</name>
<evidence type="ECO:0000313" key="2">
    <source>
        <dbReference type="Proteomes" id="UP001157003"/>
    </source>
</evidence>
<protein>
    <submittedName>
        <fullName evidence="1">Uncharacterized protein</fullName>
    </submittedName>
</protein>
<keyword evidence="2" id="KW-1185">Reference proteome</keyword>